<feature type="signal peptide" evidence="5">
    <location>
        <begin position="1"/>
        <end position="31"/>
    </location>
</feature>
<comment type="similarity">
    <text evidence="2">Belongs to the bacterial solute-binding protein 1 family.</text>
</comment>
<dbReference type="InterPro" id="IPR006059">
    <property type="entry name" value="SBP"/>
</dbReference>
<comment type="caution">
    <text evidence="6">The sequence shown here is derived from an EMBL/GenBank/DDBJ whole genome shotgun (WGS) entry which is preliminary data.</text>
</comment>
<evidence type="ECO:0000313" key="6">
    <source>
        <dbReference type="EMBL" id="MBC5649944.1"/>
    </source>
</evidence>
<evidence type="ECO:0000256" key="4">
    <source>
        <dbReference type="ARBA" id="ARBA00022729"/>
    </source>
</evidence>
<feature type="chain" id="PRO_5034778564" evidence="5">
    <location>
        <begin position="32"/>
        <end position="427"/>
    </location>
</feature>
<protein>
    <submittedName>
        <fullName evidence="6">Carbohydrate ABC transporter substrate-binding protein</fullName>
    </submittedName>
</protein>
<sequence>MKKMRKMVSLVLTAAMTAGLMTGMGALTASADSERTKITALLKGTESTEQFQTFDYLLKNFCDEKGLDYEIELVNDMQDYFTKLQMYINSDTLPDIFGCPNGTLSAACKDIDALVDVGAELERNGYADKLNGAIRDFLTDADDGNLYLFPQGLYCEYFMYRKDIFEDAGITDAPTTWEEFEEDCQKIADLGEIPVIVGGSDAWQLMRYLSFSPWRVTGPEFIQGYQAGTDSFSENESAKYAVNLLSDLGTKGYFEPGFASVDFTSACNLFFGGTGAIFYTGSGQISLAEEMYDNGELGFFPVPDTEGMDNMATNVPIHAGFAEGFNKATYDDTMQEFFDYMCENFSDACYNQAHVFSPFNEDSLPEGLPQLYYDTQPMFEDAETAWTSWDDKLDSDVMTKIVDEQQKLAQGITTPDEFIETCDSFIK</sequence>
<keyword evidence="7" id="KW-1185">Reference proteome</keyword>
<dbReference type="AlphaFoldDB" id="A0A8I0A7L3"/>
<dbReference type="SUPFAM" id="SSF53850">
    <property type="entry name" value="Periplasmic binding protein-like II"/>
    <property type="match status" value="1"/>
</dbReference>
<dbReference type="RefSeq" id="WP_186900799.1">
    <property type="nucleotide sequence ID" value="NZ_JACOOT010000004.1"/>
</dbReference>
<evidence type="ECO:0000256" key="3">
    <source>
        <dbReference type="ARBA" id="ARBA00022448"/>
    </source>
</evidence>
<evidence type="ECO:0000256" key="5">
    <source>
        <dbReference type="SAM" id="SignalP"/>
    </source>
</evidence>
<dbReference type="Gene3D" id="3.40.190.10">
    <property type="entry name" value="Periplasmic binding protein-like II"/>
    <property type="match status" value="2"/>
</dbReference>
<evidence type="ECO:0000256" key="2">
    <source>
        <dbReference type="ARBA" id="ARBA00008520"/>
    </source>
</evidence>
<comment type="subcellular location">
    <subcellularLocation>
        <location evidence="1">Cell envelope</location>
    </subcellularLocation>
</comment>
<dbReference type="PANTHER" id="PTHR43649:SF31">
    <property type="entry name" value="SN-GLYCEROL-3-PHOSPHATE-BINDING PERIPLASMIC PROTEIN UGPB"/>
    <property type="match status" value="1"/>
</dbReference>
<dbReference type="EMBL" id="JACOOT010000004">
    <property type="protein sequence ID" value="MBC5649944.1"/>
    <property type="molecule type" value="Genomic_DNA"/>
</dbReference>
<keyword evidence="4 5" id="KW-0732">Signal</keyword>
<reference evidence="6 7" key="1">
    <citation type="submission" date="2020-08" db="EMBL/GenBank/DDBJ databases">
        <title>Genome public.</title>
        <authorList>
            <person name="Liu C."/>
            <person name="Sun Q."/>
        </authorList>
    </citation>
    <scope>NUCLEOTIDE SEQUENCE [LARGE SCALE GENOMIC DNA]</scope>
    <source>
        <strain evidence="6 7">BX17</strain>
    </source>
</reference>
<keyword evidence="3" id="KW-0813">Transport</keyword>
<gene>
    <name evidence="6" type="ORF">H8S54_02095</name>
</gene>
<proteinExistence type="inferred from homology"/>
<dbReference type="PANTHER" id="PTHR43649">
    <property type="entry name" value="ARABINOSE-BINDING PROTEIN-RELATED"/>
    <property type="match status" value="1"/>
</dbReference>
<organism evidence="6 7">
    <name type="scientific">Blautia segnis</name>
    <dbReference type="NCBI Taxonomy" id="2763030"/>
    <lineage>
        <taxon>Bacteria</taxon>
        <taxon>Bacillati</taxon>
        <taxon>Bacillota</taxon>
        <taxon>Clostridia</taxon>
        <taxon>Lachnospirales</taxon>
        <taxon>Lachnospiraceae</taxon>
        <taxon>Blautia</taxon>
    </lineage>
</organism>
<dbReference type="InterPro" id="IPR050490">
    <property type="entry name" value="Bact_solute-bd_prot1"/>
</dbReference>
<dbReference type="GO" id="GO:0030313">
    <property type="term" value="C:cell envelope"/>
    <property type="evidence" value="ECO:0007669"/>
    <property type="project" value="UniProtKB-SubCell"/>
</dbReference>
<evidence type="ECO:0000256" key="1">
    <source>
        <dbReference type="ARBA" id="ARBA00004196"/>
    </source>
</evidence>
<dbReference type="Pfam" id="PF01547">
    <property type="entry name" value="SBP_bac_1"/>
    <property type="match status" value="1"/>
</dbReference>
<dbReference type="Proteomes" id="UP000652847">
    <property type="component" value="Unassembled WGS sequence"/>
</dbReference>
<name>A0A8I0A7L3_9FIRM</name>
<evidence type="ECO:0000313" key="7">
    <source>
        <dbReference type="Proteomes" id="UP000652847"/>
    </source>
</evidence>
<accession>A0A8I0A7L3</accession>